<dbReference type="EMBL" id="JBJQND010000005">
    <property type="protein sequence ID" value="KAL3875373.1"/>
    <property type="molecule type" value="Genomic_DNA"/>
</dbReference>
<feature type="region of interest" description="Disordered" evidence="1">
    <location>
        <begin position="410"/>
        <end position="501"/>
    </location>
</feature>
<dbReference type="Pfam" id="PF14545">
    <property type="entry name" value="DBB"/>
    <property type="match status" value="1"/>
</dbReference>
<protein>
    <recommendedName>
        <fullName evidence="2">DBB domain-containing protein</fullName>
    </recommendedName>
</protein>
<feature type="compositionally biased region" description="Polar residues" evidence="1">
    <location>
        <begin position="412"/>
        <end position="421"/>
    </location>
</feature>
<accession>A0ABD3WQ40</accession>
<feature type="domain" description="DBB" evidence="2">
    <location>
        <begin position="141"/>
        <end position="284"/>
    </location>
</feature>
<feature type="compositionally biased region" description="Low complexity" evidence="1">
    <location>
        <begin position="422"/>
        <end position="460"/>
    </location>
</feature>
<evidence type="ECO:0000313" key="4">
    <source>
        <dbReference type="Proteomes" id="UP001634394"/>
    </source>
</evidence>
<evidence type="ECO:0000259" key="2">
    <source>
        <dbReference type="PROSITE" id="PS51376"/>
    </source>
</evidence>
<dbReference type="SMART" id="SM01282">
    <property type="entry name" value="DBB"/>
    <property type="match status" value="1"/>
</dbReference>
<evidence type="ECO:0000256" key="1">
    <source>
        <dbReference type="SAM" id="MobiDB-lite"/>
    </source>
</evidence>
<dbReference type="PROSITE" id="PS51376">
    <property type="entry name" value="DBB"/>
    <property type="match status" value="1"/>
</dbReference>
<dbReference type="InterPro" id="IPR017893">
    <property type="entry name" value="DBB_domain"/>
</dbReference>
<organism evidence="3 4">
    <name type="scientific">Sinanodonta woodiana</name>
    <name type="common">Chinese pond mussel</name>
    <name type="synonym">Anodonta woodiana</name>
    <dbReference type="NCBI Taxonomy" id="1069815"/>
    <lineage>
        <taxon>Eukaryota</taxon>
        <taxon>Metazoa</taxon>
        <taxon>Spiralia</taxon>
        <taxon>Lophotrochozoa</taxon>
        <taxon>Mollusca</taxon>
        <taxon>Bivalvia</taxon>
        <taxon>Autobranchia</taxon>
        <taxon>Heteroconchia</taxon>
        <taxon>Palaeoheterodonta</taxon>
        <taxon>Unionida</taxon>
        <taxon>Unionoidea</taxon>
        <taxon>Unionidae</taxon>
        <taxon>Unioninae</taxon>
        <taxon>Sinanodonta</taxon>
    </lineage>
</organism>
<dbReference type="PANTHER" id="PTHR16267:SF11">
    <property type="entry name" value="STUMPS, ISOFORM E"/>
    <property type="match status" value="1"/>
</dbReference>
<dbReference type="AlphaFoldDB" id="A0ABD3WQ40"/>
<sequence>MSGDIIHNIFYQFDGETCARRLKDFFSGRKYNVQFNLHELQNAYSTIPRNLGVSILLFTPHSHAFIKSGKHADLNAIFPNPELSVVLVVGLEKTKDELSTLSSRIKDFHKWKILEYQNDGSLNKIDKDIMILVERSEGFQQSPSLQRFRVWNCERVKSNEEMLLIFTKAVENDPQVKVIQEWDSQEKMAQRLNSMIYSFTVGDVEPGERIIEVLVNGASFGRSTLHVPCVKSKMEELSELLYDIVNPIELLCQCLQVVPSSRDNLDRWLHDLLCNNTSSVSHIFDKLNWEIFGESNSNYELPTLLHFGAKYGLRRFCLELLRHPGGIHAQTMKNKDGLRPDQIAQKERFDDLAMDLRTGMNEPKSMETLQSQLRRKNAKAPLYVHTPQSPFGGKADVVIRNYPHLGVERNVSDTNIRPQPCTTYQTQSYKSSKSSTSYIQSVSQQSNDHGSPSVRSSSDSGLGEEIPIKTTVRELGRRPPYTRSTREDANLPTESESEQAVTYEALNKKKPKEKPKFVLTYEQFTTKPNAHPSTRSKRNVEIHNILDHLRTMEEINAYDRDC</sequence>
<dbReference type="PANTHER" id="PTHR16267">
    <property type="entry name" value="BANK1/PIK3AP1 FAMILY MEMBER"/>
    <property type="match status" value="1"/>
</dbReference>
<keyword evidence="4" id="KW-1185">Reference proteome</keyword>
<gene>
    <name evidence="3" type="ORF">ACJMK2_033326</name>
</gene>
<proteinExistence type="predicted"/>
<dbReference type="InterPro" id="IPR052446">
    <property type="entry name" value="B-cell_PI3K-Signaling_Adptrs"/>
</dbReference>
<evidence type="ECO:0000313" key="3">
    <source>
        <dbReference type="EMBL" id="KAL3875373.1"/>
    </source>
</evidence>
<name>A0ABD3WQ40_SINWO</name>
<dbReference type="Proteomes" id="UP001634394">
    <property type="component" value="Unassembled WGS sequence"/>
</dbReference>
<comment type="caution">
    <text evidence="3">The sequence shown here is derived from an EMBL/GenBank/DDBJ whole genome shotgun (WGS) entry which is preliminary data.</text>
</comment>
<reference evidence="3 4" key="1">
    <citation type="submission" date="2024-11" db="EMBL/GenBank/DDBJ databases">
        <title>Chromosome-level genome assembly of the freshwater bivalve Anodonta woodiana.</title>
        <authorList>
            <person name="Chen X."/>
        </authorList>
    </citation>
    <scope>NUCLEOTIDE SEQUENCE [LARGE SCALE GENOMIC DNA]</scope>
    <source>
        <strain evidence="3">MN2024</strain>
        <tissue evidence="3">Gills</tissue>
    </source>
</reference>